<protein>
    <submittedName>
        <fullName evidence="4">HPt (Histidine-containing phosphotransfer) domain-containing protein</fullName>
    </submittedName>
</protein>
<keyword evidence="1" id="KW-0902">Two-component regulatory system</keyword>
<dbReference type="AlphaFoldDB" id="A0A1H3ZID5"/>
<evidence type="ECO:0000259" key="3">
    <source>
        <dbReference type="PROSITE" id="PS50894"/>
    </source>
</evidence>
<accession>A0A1H3ZID5</accession>
<dbReference type="Proteomes" id="UP000198773">
    <property type="component" value="Unassembled WGS sequence"/>
</dbReference>
<dbReference type="InterPro" id="IPR036641">
    <property type="entry name" value="HPT_dom_sf"/>
</dbReference>
<evidence type="ECO:0000256" key="1">
    <source>
        <dbReference type="ARBA" id="ARBA00023012"/>
    </source>
</evidence>
<organism evidence="4 5">
    <name type="scientific">Alkalimonas amylolytica</name>
    <dbReference type="NCBI Taxonomy" id="152573"/>
    <lineage>
        <taxon>Bacteria</taxon>
        <taxon>Pseudomonadati</taxon>
        <taxon>Pseudomonadota</taxon>
        <taxon>Gammaproteobacteria</taxon>
        <taxon>Alkalimonas</taxon>
    </lineage>
</organism>
<dbReference type="PROSITE" id="PS50894">
    <property type="entry name" value="HPT"/>
    <property type="match status" value="1"/>
</dbReference>
<dbReference type="GO" id="GO:0004672">
    <property type="term" value="F:protein kinase activity"/>
    <property type="evidence" value="ECO:0007669"/>
    <property type="project" value="UniProtKB-ARBA"/>
</dbReference>
<dbReference type="SUPFAM" id="SSF47226">
    <property type="entry name" value="Histidine-containing phosphotransfer domain, HPT domain"/>
    <property type="match status" value="1"/>
</dbReference>
<name>A0A1H3ZID5_ALKAM</name>
<reference evidence="4 5" key="1">
    <citation type="submission" date="2016-10" db="EMBL/GenBank/DDBJ databases">
        <authorList>
            <person name="de Groot N.N."/>
        </authorList>
    </citation>
    <scope>NUCLEOTIDE SEQUENCE [LARGE SCALE GENOMIC DNA]</scope>
    <source>
        <strain evidence="4 5">CGMCC 1.3430</strain>
    </source>
</reference>
<dbReference type="CDD" id="cd00088">
    <property type="entry name" value="HPT"/>
    <property type="match status" value="1"/>
</dbReference>
<dbReference type="STRING" id="152573.SAMN04488051_102187"/>
<dbReference type="RefSeq" id="WP_091340181.1">
    <property type="nucleotide sequence ID" value="NZ_FNRM01000002.1"/>
</dbReference>
<gene>
    <name evidence="4" type="ORF">SAMN04488051_102187</name>
</gene>
<keyword evidence="5" id="KW-1185">Reference proteome</keyword>
<dbReference type="GO" id="GO:0000160">
    <property type="term" value="P:phosphorelay signal transduction system"/>
    <property type="evidence" value="ECO:0007669"/>
    <property type="project" value="UniProtKB-KW"/>
</dbReference>
<dbReference type="Gene3D" id="1.20.120.160">
    <property type="entry name" value="HPT domain"/>
    <property type="match status" value="1"/>
</dbReference>
<dbReference type="InterPro" id="IPR008207">
    <property type="entry name" value="Sig_transdc_His_kin_Hpt_dom"/>
</dbReference>
<evidence type="ECO:0000313" key="4">
    <source>
        <dbReference type="EMBL" id="SEA23054.1"/>
    </source>
</evidence>
<evidence type="ECO:0000256" key="2">
    <source>
        <dbReference type="PROSITE-ProRule" id="PRU00110"/>
    </source>
</evidence>
<sequence length="128" mass="14749">MTESFESSIHGMPVLDLQVLQSFYGELTEEEITMILQRFYQEAGAYHQRLSQALAMQNVLDIIQMAHKLKSMAAITGAQQYSTLCIQIERRMREDAFDELDHLASYLSLMWQQLEQCIQARTSQKGQA</sequence>
<keyword evidence="2" id="KW-0597">Phosphoprotein</keyword>
<proteinExistence type="predicted"/>
<feature type="domain" description="HPt" evidence="3">
    <location>
        <begin position="28"/>
        <end position="121"/>
    </location>
</feature>
<dbReference type="Pfam" id="PF01627">
    <property type="entry name" value="Hpt"/>
    <property type="match status" value="1"/>
</dbReference>
<dbReference type="EMBL" id="FNRM01000002">
    <property type="protein sequence ID" value="SEA23054.1"/>
    <property type="molecule type" value="Genomic_DNA"/>
</dbReference>
<feature type="modified residue" description="Phosphohistidine" evidence="2">
    <location>
        <position position="67"/>
    </location>
</feature>
<evidence type="ECO:0000313" key="5">
    <source>
        <dbReference type="Proteomes" id="UP000198773"/>
    </source>
</evidence>